<name>A0AAU9J4R5_9CILI</name>
<evidence type="ECO:0000256" key="1">
    <source>
        <dbReference type="SAM" id="Coils"/>
    </source>
</evidence>
<dbReference type="AlphaFoldDB" id="A0AAU9J4R5"/>
<dbReference type="PANTHER" id="PTHR33651:SF2">
    <property type="entry name" value="PI3K_PI4K CATALYTIC DOMAIN-CONTAINING PROTEIN"/>
    <property type="match status" value="1"/>
</dbReference>
<dbReference type="EMBL" id="CAJZBQ010000025">
    <property type="protein sequence ID" value="CAG9320305.1"/>
    <property type="molecule type" value="Genomic_DNA"/>
</dbReference>
<comment type="caution">
    <text evidence="2">The sequence shown here is derived from an EMBL/GenBank/DDBJ whole genome shotgun (WGS) entry which is preliminary data.</text>
</comment>
<sequence length="394" mass="45977">MISEEEEEEGKQLEIASVSPFNFHDLNLERDSLEESKACLKRSLEGVKVENIRKALERLESQNEVFQKKAADEISFWALKNNLELLKHTTMIKYFYNELSYKRLENTAARYFIEFFQLRGPENLSFSEKTSGIQLGRRIHIAISPTESRTFFIKTHKHGALSYSSLKSSVKEIDPKEVFVYHLLHQLNLGPEAHFFWEDKKNFYIATEDLNERGSFNEYSKFYKKFLNPDIPEEYPLICDELIKIDVISRILRLSDTTTNKENFGFLEINGQISLHLIDFDIKEEFNYIGDGLFEGFLAGNGKFQYASNTDPIIRYALANRNQTDRVQAAAHFFDNNFNIFQAVETSMEHLLHIFKDLDVNINDLLIYCDGIKKNIQLFKERLMHLDLASQNEA</sequence>
<feature type="coiled-coil region" evidence="1">
    <location>
        <begin position="30"/>
        <end position="69"/>
    </location>
</feature>
<keyword evidence="1" id="KW-0175">Coiled coil</keyword>
<dbReference type="Proteomes" id="UP001162131">
    <property type="component" value="Unassembled WGS sequence"/>
</dbReference>
<proteinExistence type="predicted"/>
<gene>
    <name evidence="2" type="ORF">BSTOLATCC_MIC26225</name>
</gene>
<reference evidence="2" key="1">
    <citation type="submission" date="2021-09" db="EMBL/GenBank/DDBJ databases">
        <authorList>
            <consortium name="AG Swart"/>
            <person name="Singh M."/>
            <person name="Singh A."/>
            <person name="Seah K."/>
            <person name="Emmerich C."/>
        </authorList>
    </citation>
    <scope>NUCLEOTIDE SEQUENCE</scope>
    <source>
        <strain evidence="2">ATCC30299</strain>
    </source>
</reference>
<accession>A0AAU9J4R5</accession>
<dbReference type="PANTHER" id="PTHR33651">
    <property type="entry name" value="PROTEIN CBG06246"/>
    <property type="match status" value="1"/>
</dbReference>
<evidence type="ECO:0000313" key="3">
    <source>
        <dbReference type="Proteomes" id="UP001162131"/>
    </source>
</evidence>
<protein>
    <submittedName>
        <fullName evidence="2">Uncharacterized protein</fullName>
    </submittedName>
</protein>
<organism evidence="2 3">
    <name type="scientific">Blepharisma stoltei</name>
    <dbReference type="NCBI Taxonomy" id="1481888"/>
    <lineage>
        <taxon>Eukaryota</taxon>
        <taxon>Sar</taxon>
        <taxon>Alveolata</taxon>
        <taxon>Ciliophora</taxon>
        <taxon>Postciliodesmatophora</taxon>
        <taxon>Heterotrichea</taxon>
        <taxon>Heterotrichida</taxon>
        <taxon>Blepharismidae</taxon>
        <taxon>Blepharisma</taxon>
    </lineage>
</organism>
<evidence type="ECO:0000313" key="2">
    <source>
        <dbReference type="EMBL" id="CAG9320305.1"/>
    </source>
</evidence>
<keyword evidence="3" id="KW-1185">Reference proteome</keyword>